<proteinExistence type="inferred from homology"/>
<dbReference type="GO" id="GO:0020037">
    <property type="term" value="F:heme binding"/>
    <property type="evidence" value="ECO:0007669"/>
    <property type="project" value="InterPro"/>
</dbReference>
<dbReference type="InterPro" id="IPR050651">
    <property type="entry name" value="Plant_Cytochrome_P450_Monoox"/>
</dbReference>
<comment type="similarity">
    <text evidence="2 12">Belongs to the cytochrome P450 family.</text>
</comment>
<evidence type="ECO:0000256" key="4">
    <source>
        <dbReference type="ARBA" id="ARBA00022692"/>
    </source>
</evidence>
<organism evidence="13 14">
    <name type="scientific">Dipteronia sinensis</name>
    <dbReference type="NCBI Taxonomy" id="43782"/>
    <lineage>
        <taxon>Eukaryota</taxon>
        <taxon>Viridiplantae</taxon>
        <taxon>Streptophyta</taxon>
        <taxon>Embryophyta</taxon>
        <taxon>Tracheophyta</taxon>
        <taxon>Spermatophyta</taxon>
        <taxon>Magnoliopsida</taxon>
        <taxon>eudicotyledons</taxon>
        <taxon>Gunneridae</taxon>
        <taxon>Pentapetalae</taxon>
        <taxon>rosids</taxon>
        <taxon>malvids</taxon>
        <taxon>Sapindales</taxon>
        <taxon>Sapindaceae</taxon>
        <taxon>Hippocastanoideae</taxon>
        <taxon>Acereae</taxon>
        <taxon>Dipteronia</taxon>
    </lineage>
</organism>
<sequence length="270" mass="30069">MLIAGTHTTVLTIDLFVSQLIAHPEAFEKARDEIDNHVGDSRLINDADLANLPFLHGTISETLRFGPVKVLPAHESSEDCTVRGYHIPRGTQLFVNAWAIHSDPELWIEPDRFKPERFLIQSEKEKGGFKFIPFGLGRRVCPGEGLGMRVMALSLGTLIQCFEWEEVKEDQKKAEERHVKIIFRPREALAKTLLSAGTDTSAAIIEWANSLLLNHPAVLNKGRADLDNYDIGHDRLLVDEPDLAKLPYIDPKLNKQDTAIVSSSATSSAT</sequence>
<dbReference type="PANTHER" id="PTHR47947:SF62">
    <property type="entry name" value="CYTOCHROME P450, FAMILY 81, SUBFAMILY D, POLYPEPTIDE 5"/>
    <property type="match status" value="1"/>
</dbReference>
<keyword evidence="7 12" id="KW-0560">Oxidoreductase</keyword>
<keyword evidence="9 12" id="KW-0503">Monooxygenase</keyword>
<keyword evidence="10" id="KW-0472">Membrane</keyword>
<evidence type="ECO:0000256" key="10">
    <source>
        <dbReference type="ARBA" id="ARBA00023136"/>
    </source>
</evidence>
<reference evidence="13" key="1">
    <citation type="journal article" date="2023" name="Plant J.">
        <title>Genome sequences and population genomics provide insights into the demographic history, inbreeding, and mutation load of two 'living fossil' tree species of Dipteronia.</title>
        <authorList>
            <person name="Feng Y."/>
            <person name="Comes H.P."/>
            <person name="Chen J."/>
            <person name="Zhu S."/>
            <person name="Lu R."/>
            <person name="Zhang X."/>
            <person name="Li P."/>
            <person name="Qiu J."/>
            <person name="Olsen K.M."/>
            <person name="Qiu Y."/>
        </authorList>
    </citation>
    <scope>NUCLEOTIDE SEQUENCE</scope>
    <source>
        <strain evidence="13">NBL</strain>
    </source>
</reference>
<comment type="subcellular location">
    <subcellularLocation>
        <location evidence="1">Membrane</location>
        <topology evidence="1">Single-pass membrane protein</topology>
    </subcellularLocation>
</comment>
<feature type="binding site" description="axial binding residue" evidence="11">
    <location>
        <position position="141"/>
    </location>
    <ligand>
        <name>heme</name>
        <dbReference type="ChEBI" id="CHEBI:30413"/>
    </ligand>
    <ligandPart>
        <name>Fe</name>
        <dbReference type="ChEBI" id="CHEBI:18248"/>
    </ligandPart>
</feature>
<name>A0AAE0B8J0_9ROSI</name>
<keyword evidence="6" id="KW-1133">Transmembrane helix</keyword>
<dbReference type="PRINTS" id="PR00385">
    <property type="entry name" value="P450"/>
</dbReference>
<dbReference type="Gene3D" id="1.10.630.10">
    <property type="entry name" value="Cytochrome P450"/>
    <property type="match status" value="2"/>
</dbReference>
<dbReference type="SUPFAM" id="SSF48264">
    <property type="entry name" value="Cytochrome P450"/>
    <property type="match status" value="2"/>
</dbReference>
<evidence type="ECO:0000256" key="12">
    <source>
        <dbReference type="RuleBase" id="RU000461"/>
    </source>
</evidence>
<evidence type="ECO:0000256" key="11">
    <source>
        <dbReference type="PIRSR" id="PIRSR602401-1"/>
    </source>
</evidence>
<evidence type="ECO:0000256" key="7">
    <source>
        <dbReference type="ARBA" id="ARBA00023002"/>
    </source>
</evidence>
<dbReference type="EMBL" id="JANJYJ010000001">
    <property type="protein sequence ID" value="KAK3232018.1"/>
    <property type="molecule type" value="Genomic_DNA"/>
</dbReference>
<dbReference type="GO" id="GO:0004497">
    <property type="term" value="F:monooxygenase activity"/>
    <property type="evidence" value="ECO:0007669"/>
    <property type="project" value="UniProtKB-KW"/>
</dbReference>
<gene>
    <name evidence="13" type="ORF">Dsin_003899</name>
</gene>
<evidence type="ECO:0000313" key="14">
    <source>
        <dbReference type="Proteomes" id="UP001281410"/>
    </source>
</evidence>
<evidence type="ECO:0000256" key="8">
    <source>
        <dbReference type="ARBA" id="ARBA00023004"/>
    </source>
</evidence>
<evidence type="ECO:0000256" key="5">
    <source>
        <dbReference type="ARBA" id="ARBA00022723"/>
    </source>
</evidence>
<comment type="caution">
    <text evidence="13">The sequence shown here is derived from an EMBL/GenBank/DDBJ whole genome shotgun (WGS) entry which is preliminary data.</text>
</comment>
<dbReference type="InterPro" id="IPR002401">
    <property type="entry name" value="Cyt_P450_E_grp-I"/>
</dbReference>
<dbReference type="PRINTS" id="PR00463">
    <property type="entry name" value="EP450I"/>
</dbReference>
<keyword evidence="3 11" id="KW-0349">Heme</keyword>
<keyword evidence="8 11" id="KW-0408">Iron</keyword>
<dbReference type="GO" id="GO:0016705">
    <property type="term" value="F:oxidoreductase activity, acting on paired donors, with incorporation or reduction of molecular oxygen"/>
    <property type="evidence" value="ECO:0007669"/>
    <property type="project" value="InterPro"/>
</dbReference>
<dbReference type="PANTHER" id="PTHR47947">
    <property type="entry name" value="CYTOCHROME P450 82C3-RELATED"/>
    <property type="match status" value="1"/>
</dbReference>
<keyword evidence="14" id="KW-1185">Reference proteome</keyword>
<dbReference type="InterPro" id="IPR036396">
    <property type="entry name" value="Cyt_P450_sf"/>
</dbReference>
<comment type="cofactor">
    <cofactor evidence="11">
        <name>heme</name>
        <dbReference type="ChEBI" id="CHEBI:30413"/>
    </cofactor>
</comment>
<dbReference type="GO" id="GO:0016020">
    <property type="term" value="C:membrane"/>
    <property type="evidence" value="ECO:0007669"/>
    <property type="project" value="UniProtKB-SubCell"/>
</dbReference>
<evidence type="ECO:0000256" key="2">
    <source>
        <dbReference type="ARBA" id="ARBA00010617"/>
    </source>
</evidence>
<evidence type="ECO:0000256" key="3">
    <source>
        <dbReference type="ARBA" id="ARBA00022617"/>
    </source>
</evidence>
<protein>
    <recommendedName>
        <fullName evidence="15">Cytochrome P450</fullName>
    </recommendedName>
</protein>
<keyword evidence="4" id="KW-0812">Transmembrane</keyword>
<evidence type="ECO:0000256" key="1">
    <source>
        <dbReference type="ARBA" id="ARBA00004167"/>
    </source>
</evidence>
<evidence type="ECO:0000256" key="9">
    <source>
        <dbReference type="ARBA" id="ARBA00023033"/>
    </source>
</evidence>
<dbReference type="InterPro" id="IPR017972">
    <property type="entry name" value="Cyt_P450_CS"/>
</dbReference>
<keyword evidence="5 11" id="KW-0479">Metal-binding</keyword>
<dbReference type="InterPro" id="IPR001128">
    <property type="entry name" value="Cyt_P450"/>
</dbReference>
<dbReference type="Pfam" id="PF00067">
    <property type="entry name" value="p450"/>
    <property type="match status" value="1"/>
</dbReference>
<evidence type="ECO:0000256" key="6">
    <source>
        <dbReference type="ARBA" id="ARBA00022989"/>
    </source>
</evidence>
<evidence type="ECO:0000313" key="13">
    <source>
        <dbReference type="EMBL" id="KAK3232018.1"/>
    </source>
</evidence>
<accession>A0AAE0B8J0</accession>
<dbReference type="PROSITE" id="PS00086">
    <property type="entry name" value="CYTOCHROME_P450"/>
    <property type="match status" value="1"/>
</dbReference>
<dbReference type="Proteomes" id="UP001281410">
    <property type="component" value="Unassembled WGS sequence"/>
</dbReference>
<dbReference type="GO" id="GO:0005506">
    <property type="term" value="F:iron ion binding"/>
    <property type="evidence" value="ECO:0007669"/>
    <property type="project" value="InterPro"/>
</dbReference>
<dbReference type="AlphaFoldDB" id="A0AAE0B8J0"/>
<evidence type="ECO:0008006" key="15">
    <source>
        <dbReference type="Google" id="ProtNLM"/>
    </source>
</evidence>